<evidence type="ECO:0000313" key="2">
    <source>
        <dbReference type="Proteomes" id="UP001497623"/>
    </source>
</evidence>
<comment type="caution">
    <text evidence="1">The sequence shown here is derived from an EMBL/GenBank/DDBJ whole genome shotgun (WGS) entry which is preliminary data.</text>
</comment>
<name>A0AAV2SJ06_MEGNR</name>
<reference evidence="1 2" key="1">
    <citation type="submission" date="2024-05" db="EMBL/GenBank/DDBJ databases">
        <authorList>
            <person name="Wallberg A."/>
        </authorList>
    </citation>
    <scope>NUCLEOTIDE SEQUENCE [LARGE SCALE GENOMIC DNA]</scope>
</reference>
<gene>
    <name evidence="1" type="ORF">MNOR_LOCUS37283</name>
</gene>
<dbReference type="Proteomes" id="UP001497623">
    <property type="component" value="Unassembled WGS sequence"/>
</dbReference>
<organism evidence="1 2">
    <name type="scientific">Meganyctiphanes norvegica</name>
    <name type="common">Northern krill</name>
    <name type="synonym">Thysanopoda norvegica</name>
    <dbReference type="NCBI Taxonomy" id="48144"/>
    <lineage>
        <taxon>Eukaryota</taxon>
        <taxon>Metazoa</taxon>
        <taxon>Ecdysozoa</taxon>
        <taxon>Arthropoda</taxon>
        <taxon>Crustacea</taxon>
        <taxon>Multicrustacea</taxon>
        <taxon>Malacostraca</taxon>
        <taxon>Eumalacostraca</taxon>
        <taxon>Eucarida</taxon>
        <taxon>Euphausiacea</taxon>
        <taxon>Euphausiidae</taxon>
        <taxon>Meganyctiphanes</taxon>
    </lineage>
</organism>
<keyword evidence="2" id="KW-1185">Reference proteome</keyword>
<protein>
    <submittedName>
        <fullName evidence="1">Uncharacterized protein</fullName>
    </submittedName>
</protein>
<dbReference type="AlphaFoldDB" id="A0AAV2SJ06"/>
<proteinExistence type="predicted"/>
<sequence length="221" mass="24744">CRSIQPESATESRSGILNKLTELDKILPDLKFEDLQHTQTELGCYQVDVMIKEIYCMSSKPLENGDELVVSDWIWGVCIGCGEGSLQSWELREQYSRQAILTGELTCQKCSLVPLRGSNKRRRTKENTLCACMRLVLLLCNPEDEEKSLLASLAGDHAHQFLVVEPKFSWILSDADPTAKETSQKLSTLLDSNLSVTLGISKYIISSGITKFQITNTKLKI</sequence>
<feature type="non-terminal residue" evidence="1">
    <location>
        <position position="1"/>
    </location>
</feature>
<evidence type="ECO:0000313" key="1">
    <source>
        <dbReference type="EMBL" id="CAL4197561.1"/>
    </source>
</evidence>
<accession>A0AAV2SJ06</accession>
<dbReference type="EMBL" id="CAXKWB010073823">
    <property type="protein sequence ID" value="CAL4197561.1"/>
    <property type="molecule type" value="Genomic_DNA"/>
</dbReference>